<feature type="binding site" evidence="3">
    <location>
        <position position="59"/>
    </location>
    <ligand>
        <name>substrate</name>
    </ligand>
</feature>
<name>A0AAN1SZF4_9PROT</name>
<dbReference type="Proteomes" id="UP001319121">
    <property type="component" value="Chromosome"/>
</dbReference>
<keyword evidence="5" id="KW-1185">Reference proteome</keyword>
<evidence type="ECO:0000256" key="1">
    <source>
        <dbReference type="ARBA" id="ARBA00022801"/>
    </source>
</evidence>
<dbReference type="InterPro" id="IPR013078">
    <property type="entry name" value="His_Pase_superF_clade-1"/>
</dbReference>
<gene>
    <name evidence="4" type="ORF">FGKAn22_15900</name>
</gene>
<dbReference type="PROSITE" id="PS00175">
    <property type="entry name" value="PG_MUTASE"/>
    <property type="match status" value="1"/>
</dbReference>
<evidence type="ECO:0000256" key="3">
    <source>
        <dbReference type="PIRSR" id="PIRSR613078-2"/>
    </source>
</evidence>
<evidence type="ECO:0008006" key="6">
    <source>
        <dbReference type="Google" id="ProtNLM"/>
    </source>
</evidence>
<keyword evidence="1" id="KW-0378">Hydrolase</keyword>
<dbReference type="EMBL" id="AP019536">
    <property type="protein sequence ID" value="BBI99897.1"/>
    <property type="molecule type" value="Genomic_DNA"/>
</dbReference>
<dbReference type="RefSeq" id="WP_212785160.1">
    <property type="nucleotide sequence ID" value="NZ_AP019536.1"/>
</dbReference>
<dbReference type="CDD" id="cd07067">
    <property type="entry name" value="HP_PGM_like"/>
    <property type="match status" value="1"/>
</dbReference>
<evidence type="ECO:0000313" key="4">
    <source>
        <dbReference type="EMBL" id="BBI99897.1"/>
    </source>
</evidence>
<evidence type="ECO:0000256" key="2">
    <source>
        <dbReference type="PIRSR" id="PIRSR613078-1"/>
    </source>
</evidence>
<evidence type="ECO:0000313" key="5">
    <source>
        <dbReference type="Proteomes" id="UP001319121"/>
    </source>
</evidence>
<dbReference type="KEGG" id="fku:FGKAn22_15900"/>
<dbReference type="PANTHER" id="PTHR46517:SF1">
    <property type="entry name" value="FRUCTOSE-2,6-BISPHOSPHATASE TIGAR"/>
    <property type="match status" value="1"/>
</dbReference>
<dbReference type="SMART" id="SM00855">
    <property type="entry name" value="PGAM"/>
    <property type="match status" value="1"/>
</dbReference>
<sequence length="201" mass="22246">MKIVLVRHGESEANVAHVINDDPTRAVNLTERGRAQAEEAAGRLRDVPFTHAYASEFLRAQQTAEILLRHHDCPLQIDARLNERRTGLDGQPVHVFNDLVRPDPLHIRPEGGETFLEQMERLRGFLDEVAARHPDGVILAVSHENPIVAALALTVADPGQVVRRNITNCEAVELDWPLVDASRQGGSCPRVVRGSSQQSTK</sequence>
<dbReference type="GO" id="GO:0043456">
    <property type="term" value="P:regulation of pentose-phosphate shunt"/>
    <property type="evidence" value="ECO:0007669"/>
    <property type="project" value="TreeGrafter"/>
</dbReference>
<dbReference type="Gene3D" id="3.40.50.1240">
    <property type="entry name" value="Phosphoglycerate mutase-like"/>
    <property type="match status" value="1"/>
</dbReference>
<dbReference type="InterPro" id="IPR029033">
    <property type="entry name" value="His_PPase_superfam"/>
</dbReference>
<organism evidence="4 5">
    <name type="scientific">Ferrigenium kumadai</name>
    <dbReference type="NCBI Taxonomy" id="1682490"/>
    <lineage>
        <taxon>Bacteria</taxon>
        <taxon>Pseudomonadati</taxon>
        <taxon>Pseudomonadota</taxon>
        <taxon>Betaproteobacteria</taxon>
        <taxon>Nitrosomonadales</taxon>
        <taxon>Gallionellaceae</taxon>
        <taxon>Ferrigenium</taxon>
    </lineage>
</organism>
<dbReference type="GO" id="GO:0045820">
    <property type="term" value="P:negative regulation of glycolytic process"/>
    <property type="evidence" value="ECO:0007669"/>
    <property type="project" value="TreeGrafter"/>
</dbReference>
<proteinExistence type="predicted"/>
<feature type="active site" description="Tele-phosphohistidine intermediate" evidence="2">
    <location>
        <position position="8"/>
    </location>
</feature>
<dbReference type="GO" id="GO:0004331">
    <property type="term" value="F:fructose-2,6-bisphosphate 2-phosphatase activity"/>
    <property type="evidence" value="ECO:0007669"/>
    <property type="project" value="TreeGrafter"/>
</dbReference>
<feature type="binding site" evidence="3">
    <location>
        <begin position="7"/>
        <end position="14"/>
    </location>
    <ligand>
        <name>substrate</name>
    </ligand>
</feature>
<dbReference type="InterPro" id="IPR051695">
    <property type="entry name" value="Phosphoglycerate_Mutase"/>
</dbReference>
<accession>A0AAN1SZF4</accession>
<dbReference type="SUPFAM" id="SSF53254">
    <property type="entry name" value="Phosphoglycerate mutase-like"/>
    <property type="match status" value="1"/>
</dbReference>
<dbReference type="InterPro" id="IPR001345">
    <property type="entry name" value="PG/BPGM_mutase_AS"/>
</dbReference>
<feature type="active site" description="Proton donor/acceptor" evidence="2">
    <location>
        <position position="83"/>
    </location>
</feature>
<dbReference type="Pfam" id="PF00300">
    <property type="entry name" value="His_Phos_1"/>
    <property type="match status" value="1"/>
</dbReference>
<dbReference type="GO" id="GO:0005829">
    <property type="term" value="C:cytosol"/>
    <property type="evidence" value="ECO:0007669"/>
    <property type="project" value="TreeGrafter"/>
</dbReference>
<dbReference type="AlphaFoldDB" id="A0AAN1SZF4"/>
<protein>
    <recommendedName>
        <fullName evidence="6">Phosphoglycerate mutase</fullName>
    </recommendedName>
</protein>
<reference evidence="4 5" key="1">
    <citation type="submission" date="2019-03" db="EMBL/GenBank/DDBJ databases">
        <title>Complete genome sequence of Ferrigenium kumadai strain An22, a microaerophilic iron-oxidizing bacterium isolated from a paddy field soil.</title>
        <authorList>
            <person name="Watanabe T."/>
            <person name="Asakawa S."/>
        </authorList>
    </citation>
    <scope>NUCLEOTIDE SEQUENCE [LARGE SCALE GENOMIC DNA]</scope>
    <source>
        <strain evidence="4 5">An22</strain>
    </source>
</reference>
<dbReference type="PANTHER" id="PTHR46517">
    <property type="entry name" value="FRUCTOSE-2,6-BISPHOSPHATASE TIGAR"/>
    <property type="match status" value="1"/>
</dbReference>